<dbReference type="KEGG" id="bdo:EL88_01490"/>
<organism evidence="1 2">
    <name type="scientific">Phocaeicola dorei</name>
    <dbReference type="NCBI Taxonomy" id="357276"/>
    <lineage>
        <taxon>Bacteria</taxon>
        <taxon>Pseudomonadati</taxon>
        <taxon>Bacteroidota</taxon>
        <taxon>Bacteroidia</taxon>
        <taxon>Bacteroidales</taxon>
        <taxon>Bacteroidaceae</taxon>
        <taxon>Phocaeicola</taxon>
    </lineage>
</organism>
<dbReference type="AlphaFoldDB" id="A0AA37KF41"/>
<gene>
    <name evidence="1" type="ORF">CE91St7_15460</name>
</gene>
<proteinExistence type="predicted"/>
<comment type="caution">
    <text evidence="1">The sequence shown here is derived from an EMBL/GenBank/DDBJ whole genome shotgun (WGS) entry which is preliminary data.</text>
</comment>
<dbReference type="Proteomes" id="UP001055104">
    <property type="component" value="Unassembled WGS sequence"/>
</dbReference>
<accession>A0AA37KF41</accession>
<sequence length="59" mass="6536">MVSHDEISKLWEGAIMENHSLYNLIAKMGKVLSVDTRIELVTVGKDGYALKIEDVASCI</sequence>
<dbReference type="RefSeq" id="WP_008655470.1">
    <property type="nucleotide sequence ID" value="NZ_DAWDTN010000007.1"/>
</dbReference>
<dbReference type="EMBL" id="BQOB01000001">
    <property type="protein sequence ID" value="GKH80662.1"/>
    <property type="molecule type" value="Genomic_DNA"/>
</dbReference>
<name>A0AA37KF41_9BACT</name>
<evidence type="ECO:0000313" key="1">
    <source>
        <dbReference type="EMBL" id="GKH80662.1"/>
    </source>
</evidence>
<evidence type="ECO:0000313" key="2">
    <source>
        <dbReference type="Proteomes" id="UP001055104"/>
    </source>
</evidence>
<protein>
    <submittedName>
        <fullName evidence="1">Uncharacterized protein</fullName>
    </submittedName>
</protein>
<reference evidence="1" key="1">
    <citation type="submission" date="2022-01" db="EMBL/GenBank/DDBJ databases">
        <title>Novel bile acid biosynthetic pathways are enriched in the microbiome of centenarians.</title>
        <authorList>
            <person name="Sato Y."/>
            <person name="Atarashi K."/>
            <person name="Plichta R.D."/>
            <person name="Arai Y."/>
            <person name="Sasajima S."/>
            <person name="Kearney M.S."/>
            <person name="Suda W."/>
            <person name="Takeshita K."/>
            <person name="Sasaki T."/>
            <person name="Okamoto S."/>
            <person name="Skelly N.A."/>
            <person name="Okamura Y."/>
            <person name="Vlamakis H."/>
            <person name="Li Y."/>
            <person name="Tanoue T."/>
            <person name="Takei H."/>
            <person name="Nittono H."/>
            <person name="Narushima S."/>
            <person name="Irie J."/>
            <person name="Itoh H."/>
            <person name="Moriya K."/>
            <person name="Sugiura Y."/>
            <person name="Suematsu M."/>
            <person name="Moritoki N."/>
            <person name="Shibata S."/>
            <person name="Littman R.D."/>
            <person name="Fischbach A.M."/>
            <person name="Uwamino Y."/>
            <person name="Inoue T."/>
            <person name="Honda A."/>
            <person name="Hattori M."/>
            <person name="Murai T."/>
            <person name="Xavier J.R."/>
            <person name="Hirose N."/>
            <person name="Honda K."/>
        </authorList>
    </citation>
    <scope>NUCLEOTIDE SEQUENCE</scope>
    <source>
        <strain evidence="1">CE91-St7</strain>
    </source>
</reference>